<evidence type="ECO:0000256" key="14">
    <source>
        <dbReference type="ARBA" id="ARBA00023128"/>
    </source>
</evidence>
<evidence type="ECO:0000313" key="20">
    <source>
        <dbReference type="EMBL" id="KAK7469258.1"/>
    </source>
</evidence>
<evidence type="ECO:0000256" key="7">
    <source>
        <dbReference type="ARBA" id="ARBA00018337"/>
    </source>
</evidence>
<comment type="cofactor">
    <cofactor evidence="1">
        <name>Mg(2+)</name>
        <dbReference type="ChEBI" id="CHEBI:18420"/>
    </cofactor>
</comment>
<evidence type="ECO:0000256" key="2">
    <source>
        <dbReference type="ARBA" id="ARBA00004443"/>
    </source>
</evidence>
<evidence type="ECO:0000256" key="16">
    <source>
        <dbReference type="ARBA" id="ARBA00023209"/>
    </source>
</evidence>
<comment type="pathway">
    <text evidence="4">Lipid metabolism.</text>
</comment>
<keyword evidence="16" id="KW-0594">Phospholipid biosynthesis</keyword>
<dbReference type="PANTHER" id="PTHR13619">
    <property type="entry name" value="PHOSPHATIDATE CYTIDYLYLTRANSFERASE, MITOCHONDRIAL"/>
    <property type="match status" value="1"/>
</dbReference>
<organism evidence="20 21">
    <name type="scientific">Marasmiellus scandens</name>
    <dbReference type="NCBI Taxonomy" id="2682957"/>
    <lineage>
        <taxon>Eukaryota</taxon>
        <taxon>Fungi</taxon>
        <taxon>Dikarya</taxon>
        <taxon>Basidiomycota</taxon>
        <taxon>Agaricomycotina</taxon>
        <taxon>Agaricomycetes</taxon>
        <taxon>Agaricomycetidae</taxon>
        <taxon>Agaricales</taxon>
        <taxon>Marasmiineae</taxon>
        <taxon>Omphalotaceae</taxon>
        <taxon>Marasmiellus</taxon>
    </lineage>
</organism>
<proteinExistence type="inferred from homology"/>
<keyword evidence="15" id="KW-0472">Membrane</keyword>
<evidence type="ECO:0000256" key="4">
    <source>
        <dbReference type="ARBA" id="ARBA00005189"/>
    </source>
</evidence>
<evidence type="ECO:0000256" key="11">
    <source>
        <dbReference type="ARBA" id="ARBA00022792"/>
    </source>
</evidence>
<evidence type="ECO:0000256" key="1">
    <source>
        <dbReference type="ARBA" id="ARBA00001946"/>
    </source>
</evidence>
<evidence type="ECO:0000256" key="18">
    <source>
        <dbReference type="ARBA" id="ARBA00029893"/>
    </source>
</evidence>
<dbReference type="Pfam" id="PF09139">
    <property type="entry name" value="Tam41_Mmp37"/>
    <property type="match status" value="1"/>
</dbReference>
<evidence type="ECO:0000256" key="8">
    <source>
        <dbReference type="ARBA" id="ARBA00022516"/>
    </source>
</evidence>
<comment type="caution">
    <text evidence="20">The sequence shown here is derived from an EMBL/GenBank/DDBJ whole genome shotgun (WGS) entry which is preliminary data.</text>
</comment>
<keyword evidence="11" id="KW-0999">Mitochondrion inner membrane</keyword>
<evidence type="ECO:0000256" key="13">
    <source>
        <dbReference type="ARBA" id="ARBA00023098"/>
    </source>
</evidence>
<reference evidence="20 21" key="1">
    <citation type="submission" date="2024-01" db="EMBL/GenBank/DDBJ databases">
        <title>A draft genome for the cacao thread blight pathogen Marasmiellus scandens.</title>
        <authorList>
            <person name="Baruah I.K."/>
            <person name="Leung J."/>
            <person name="Bukari Y."/>
            <person name="Amoako-Attah I."/>
            <person name="Meinhardt L.W."/>
            <person name="Bailey B.A."/>
            <person name="Cohen S.P."/>
        </authorList>
    </citation>
    <scope>NUCLEOTIDE SEQUENCE [LARGE SCALE GENOMIC DNA]</scope>
    <source>
        <strain evidence="20 21">GH-19</strain>
    </source>
</reference>
<comment type="subcellular location">
    <subcellularLocation>
        <location evidence="2">Mitochondrion inner membrane</location>
        <topology evidence="2">Peripheral membrane protein</topology>
        <orientation evidence="2">Matrix side</orientation>
    </subcellularLocation>
</comment>
<dbReference type="InterPro" id="IPR015222">
    <property type="entry name" value="Tam41"/>
</dbReference>
<sequence length="425" mass="47493">MLPSALRNSSKLQVSAIFVRSFATEIASSSSHSSEPHLPPPKHPTDSGTNTPRASRLHPAPRPISPRAYPALPHLPPSFGRNQLLPVSNSTRALLESIVAEFDAPIRYAFAYGSGVFEQDGYTQTKDPRDPDAPMLDFMLAVTHADHFHSINMHQYPGHYPLHARLLGSDYVSRVQTLGPGVWFNAYVPMKGVTIKYGVTTVDNLCSDLLNWKSLYLAGRMHKPIRIVKDDARVRLTQQVNLTSAVRAALLTLPSEFKETELFERIAGISYSGDPRMVLPAENRGKVGNIVRNQQPQFRELYHRLVVGLPGVHWPLNTNQIQQDISPQARSAHLRKLPSNLLNGVTARFAEFQDLRKEEENAYWVKLSEDQAKLNRVLNQEMRRIVRTPATVQSLKGIVSAGLGKSLRYSMAKVSKWWKSSGGSK</sequence>
<evidence type="ECO:0000256" key="3">
    <source>
        <dbReference type="ARBA" id="ARBA00005119"/>
    </source>
</evidence>
<dbReference type="EC" id="2.7.7.41" evidence="6"/>
<evidence type="ECO:0000256" key="12">
    <source>
        <dbReference type="ARBA" id="ARBA00022842"/>
    </source>
</evidence>
<evidence type="ECO:0000313" key="21">
    <source>
        <dbReference type="Proteomes" id="UP001498398"/>
    </source>
</evidence>
<keyword evidence="8" id="KW-0444">Lipid biosynthesis</keyword>
<keyword evidence="21" id="KW-1185">Reference proteome</keyword>
<gene>
    <name evidence="20" type="primary">TAM41</name>
    <name evidence="20" type="ORF">VKT23_003744</name>
</gene>
<evidence type="ECO:0000256" key="9">
    <source>
        <dbReference type="ARBA" id="ARBA00022679"/>
    </source>
</evidence>
<keyword evidence="9" id="KW-0808">Transferase</keyword>
<dbReference type="EMBL" id="JBANRG010000003">
    <property type="protein sequence ID" value="KAK7469258.1"/>
    <property type="molecule type" value="Genomic_DNA"/>
</dbReference>
<feature type="region of interest" description="Disordered" evidence="19">
    <location>
        <begin position="29"/>
        <end position="72"/>
    </location>
</feature>
<protein>
    <recommendedName>
        <fullName evidence="7">Phosphatidate cytidylyltransferase, mitochondrial</fullName>
        <ecNumber evidence="6">2.7.7.41</ecNumber>
    </recommendedName>
    <alternativeName>
        <fullName evidence="18">CDP-diacylglycerol synthase</fullName>
    </alternativeName>
</protein>
<keyword evidence="13" id="KW-0443">Lipid metabolism</keyword>
<evidence type="ECO:0000256" key="15">
    <source>
        <dbReference type="ARBA" id="ARBA00023136"/>
    </source>
</evidence>
<keyword evidence="12" id="KW-0460">Magnesium</keyword>
<name>A0ABR1JZL7_9AGAR</name>
<dbReference type="PANTHER" id="PTHR13619:SF0">
    <property type="entry name" value="PHOSPHATIDATE CYTIDYLYLTRANSFERASE, MITOCHONDRIAL"/>
    <property type="match status" value="1"/>
</dbReference>
<keyword evidence="10" id="KW-0548">Nucleotidyltransferase</keyword>
<evidence type="ECO:0000256" key="5">
    <source>
        <dbReference type="ARBA" id="ARBA00005458"/>
    </source>
</evidence>
<evidence type="ECO:0000256" key="10">
    <source>
        <dbReference type="ARBA" id="ARBA00022695"/>
    </source>
</evidence>
<dbReference type="Proteomes" id="UP001498398">
    <property type="component" value="Unassembled WGS sequence"/>
</dbReference>
<evidence type="ECO:0000256" key="6">
    <source>
        <dbReference type="ARBA" id="ARBA00012487"/>
    </source>
</evidence>
<keyword evidence="17" id="KW-1208">Phospholipid metabolism</keyword>
<evidence type="ECO:0000256" key="17">
    <source>
        <dbReference type="ARBA" id="ARBA00023264"/>
    </source>
</evidence>
<evidence type="ECO:0000256" key="19">
    <source>
        <dbReference type="SAM" id="MobiDB-lite"/>
    </source>
</evidence>
<comment type="similarity">
    <text evidence="5">Belongs to the TAM41 family.</text>
</comment>
<comment type="pathway">
    <text evidence="3">Phospholipid metabolism; CDP-diacylglycerol biosynthesis; CDP-diacylglycerol from sn-glycerol 3-phosphate: step 3/3.</text>
</comment>
<dbReference type="PIRSF" id="PIRSF028840">
    <property type="entry name" value="Mmp37"/>
    <property type="match status" value="1"/>
</dbReference>
<accession>A0ABR1JZL7</accession>
<keyword evidence="14" id="KW-0496">Mitochondrion</keyword>